<dbReference type="InterPro" id="IPR044549">
    <property type="entry name" value="bHLH_AtIBH1-like"/>
</dbReference>
<evidence type="ECO:0000259" key="6">
    <source>
        <dbReference type="Pfam" id="PF26576"/>
    </source>
</evidence>
<dbReference type="GO" id="GO:0005634">
    <property type="term" value="C:nucleus"/>
    <property type="evidence" value="ECO:0007669"/>
    <property type="project" value="UniProtKB-SubCell"/>
</dbReference>
<dbReference type="PANTHER" id="PTHR33124">
    <property type="entry name" value="TRANSCRIPTION FACTOR IBH1-LIKE 1"/>
    <property type="match status" value="1"/>
</dbReference>
<dbReference type="InterPro" id="IPR036638">
    <property type="entry name" value="HLH_DNA-bd_sf"/>
</dbReference>
<keyword evidence="8" id="KW-1185">Reference proteome</keyword>
<comment type="subcellular location">
    <subcellularLocation>
        <location evidence="1">Nucleus</location>
    </subcellularLocation>
</comment>
<keyword evidence="3" id="KW-0805">Transcription regulation</keyword>
<evidence type="ECO:0000313" key="7">
    <source>
        <dbReference type="EMBL" id="KAK1292766.1"/>
    </source>
</evidence>
<dbReference type="Proteomes" id="UP001180020">
    <property type="component" value="Unassembled WGS sequence"/>
</dbReference>
<gene>
    <name evidence="7" type="ORF">QJS10_CPB17g00129</name>
</gene>
<dbReference type="AlphaFoldDB" id="A0AAV9CVH5"/>
<dbReference type="GO" id="GO:0046983">
    <property type="term" value="F:protein dimerization activity"/>
    <property type="evidence" value="ECO:0007669"/>
    <property type="project" value="InterPro"/>
</dbReference>
<dbReference type="GO" id="GO:0006355">
    <property type="term" value="P:regulation of DNA-templated transcription"/>
    <property type="evidence" value="ECO:0007669"/>
    <property type="project" value="InterPro"/>
</dbReference>
<sequence>MRSHKTKPPLKSFSQPFLSVSSHSVIAMQASNAFKAAFLQKILEGLQLGLQTSENMSLAERKEVVKVSSDVAMAFARGGANWSRAIITNLSKEGKTKSLVRTMLGKDVERFNKPSHTSKKVTTKKILKRSYRIKRTVRKSFASGLTRSLVKKRTQVLKRIVPGGDLLSDELSFLGETLDYIVSLKAQVHLMQGIANAVDALNRR</sequence>
<accession>A0AAV9CVH5</accession>
<dbReference type="InterPro" id="IPR059002">
    <property type="entry name" value="IBH1_N"/>
</dbReference>
<protein>
    <recommendedName>
        <fullName evidence="6">IBH1-like N-terminal domain-containing protein</fullName>
    </recommendedName>
</protein>
<evidence type="ECO:0000256" key="2">
    <source>
        <dbReference type="ARBA" id="ARBA00005510"/>
    </source>
</evidence>
<comment type="caution">
    <text evidence="7">The sequence shown here is derived from an EMBL/GenBank/DDBJ whole genome shotgun (WGS) entry which is preliminary data.</text>
</comment>
<feature type="domain" description="IBH1-like N-terminal" evidence="6">
    <location>
        <begin position="32"/>
        <end position="93"/>
    </location>
</feature>
<dbReference type="PANTHER" id="PTHR33124:SF5">
    <property type="entry name" value="TRANSCRIPTION FACTOR IBH1-LIKE 1"/>
    <property type="match status" value="1"/>
</dbReference>
<dbReference type="Pfam" id="PF26576">
    <property type="entry name" value="IBH1_N"/>
    <property type="match status" value="1"/>
</dbReference>
<reference evidence="7" key="1">
    <citation type="journal article" date="2023" name="Nat. Commun.">
        <title>Diploid and tetraploid genomes of Acorus and the evolution of monocots.</title>
        <authorList>
            <person name="Ma L."/>
            <person name="Liu K.W."/>
            <person name="Li Z."/>
            <person name="Hsiao Y.Y."/>
            <person name="Qi Y."/>
            <person name="Fu T."/>
            <person name="Tang G.D."/>
            <person name="Zhang D."/>
            <person name="Sun W.H."/>
            <person name="Liu D.K."/>
            <person name="Li Y."/>
            <person name="Chen G.Z."/>
            <person name="Liu X.D."/>
            <person name="Liao X.Y."/>
            <person name="Jiang Y.T."/>
            <person name="Yu X."/>
            <person name="Hao Y."/>
            <person name="Huang J."/>
            <person name="Zhao X.W."/>
            <person name="Ke S."/>
            <person name="Chen Y.Y."/>
            <person name="Wu W.L."/>
            <person name="Hsu J.L."/>
            <person name="Lin Y.F."/>
            <person name="Huang M.D."/>
            <person name="Li C.Y."/>
            <person name="Huang L."/>
            <person name="Wang Z.W."/>
            <person name="Zhao X."/>
            <person name="Zhong W.Y."/>
            <person name="Peng D.H."/>
            <person name="Ahmad S."/>
            <person name="Lan S."/>
            <person name="Zhang J.S."/>
            <person name="Tsai W.C."/>
            <person name="Van de Peer Y."/>
            <person name="Liu Z.J."/>
        </authorList>
    </citation>
    <scope>NUCLEOTIDE SEQUENCE</scope>
    <source>
        <strain evidence="7">CP</strain>
    </source>
</reference>
<dbReference type="EMBL" id="JAUJYO010000017">
    <property type="protein sequence ID" value="KAK1292766.1"/>
    <property type="molecule type" value="Genomic_DNA"/>
</dbReference>
<name>A0AAV9CVH5_ACOCL</name>
<evidence type="ECO:0000256" key="5">
    <source>
        <dbReference type="ARBA" id="ARBA00023242"/>
    </source>
</evidence>
<proteinExistence type="inferred from homology"/>
<evidence type="ECO:0000256" key="4">
    <source>
        <dbReference type="ARBA" id="ARBA00023163"/>
    </source>
</evidence>
<evidence type="ECO:0000256" key="1">
    <source>
        <dbReference type="ARBA" id="ARBA00004123"/>
    </source>
</evidence>
<reference evidence="7" key="2">
    <citation type="submission" date="2023-06" db="EMBL/GenBank/DDBJ databases">
        <authorList>
            <person name="Ma L."/>
            <person name="Liu K.-W."/>
            <person name="Li Z."/>
            <person name="Hsiao Y.-Y."/>
            <person name="Qi Y."/>
            <person name="Fu T."/>
            <person name="Tang G."/>
            <person name="Zhang D."/>
            <person name="Sun W.-H."/>
            <person name="Liu D.-K."/>
            <person name="Li Y."/>
            <person name="Chen G.-Z."/>
            <person name="Liu X.-D."/>
            <person name="Liao X.-Y."/>
            <person name="Jiang Y.-T."/>
            <person name="Yu X."/>
            <person name="Hao Y."/>
            <person name="Huang J."/>
            <person name="Zhao X.-W."/>
            <person name="Ke S."/>
            <person name="Chen Y.-Y."/>
            <person name="Wu W.-L."/>
            <person name="Hsu J.-L."/>
            <person name="Lin Y.-F."/>
            <person name="Huang M.-D."/>
            <person name="Li C.-Y."/>
            <person name="Huang L."/>
            <person name="Wang Z.-W."/>
            <person name="Zhao X."/>
            <person name="Zhong W.-Y."/>
            <person name="Peng D.-H."/>
            <person name="Ahmad S."/>
            <person name="Lan S."/>
            <person name="Zhang J.-S."/>
            <person name="Tsai W.-C."/>
            <person name="Van De Peer Y."/>
            <person name="Liu Z.-J."/>
        </authorList>
    </citation>
    <scope>NUCLEOTIDE SEQUENCE</scope>
    <source>
        <strain evidence="7">CP</strain>
        <tissue evidence="7">Leaves</tissue>
    </source>
</reference>
<organism evidence="7 8">
    <name type="scientific">Acorus calamus</name>
    <name type="common">Sweet flag</name>
    <dbReference type="NCBI Taxonomy" id="4465"/>
    <lineage>
        <taxon>Eukaryota</taxon>
        <taxon>Viridiplantae</taxon>
        <taxon>Streptophyta</taxon>
        <taxon>Embryophyta</taxon>
        <taxon>Tracheophyta</taxon>
        <taxon>Spermatophyta</taxon>
        <taxon>Magnoliopsida</taxon>
        <taxon>Liliopsida</taxon>
        <taxon>Acoraceae</taxon>
        <taxon>Acorus</taxon>
    </lineage>
</organism>
<comment type="similarity">
    <text evidence="2">Belongs to the bHLH protein family.</text>
</comment>
<evidence type="ECO:0000256" key="3">
    <source>
        <dbReference type="ARBA" id="ARBA00023015"/>
    </source>
</evidence>
<keyword evidence="4" id="KW-0804">Transcription</keyword>
<dbReference type="GO" id="GO:0000976">
    <property type="term" value="F:transcription cis-regulatory region binding"/>
    <property type="evidence" value="ECO:0007669"/>
    <property type="project" value="UniProtKB-ARBA"/>
</dbReference>
<dbReference type="InterPro" id="IPR044660">
    <property type="entry name" value="IBH1-like"/>
</dbReference>
<evidence type="ECO:0000313" key="8">
    <source>
        <dbReference type="Proteomes" id="UP001180020"/>
    </source>
</evidence>
<dbReference type="CDD" id="cd11444">
    <property type="entry name" value="bHLH_AtIBH1_like"/>
    <property type="match status" value="1"/>
</dbReference>
<dbReference type="SUPFAM" id="SSF47459">
    <property type="entry name" value="HLH, helix-loop-helix DNA-binding domain"/>
    <property type="match status" value="1"/>
</dbReference>
<keyword evidence="5" id="KW-0539">Nucleus</keyword>